<accession>A0A2N1NCG3</accession>
<protein>
    <submittedName>
        <fullName evidence="2">Uncharacterized protein</fullName>
    </submittedName>
</protein>
<reference evidence="2 3" key="2">
    <citation type="submission" date="2017-10" db="EMBL/GenBank/DDBJ databases">
        <title>Extensive intraspecific genome diversity in a model arbuscular mycorrhizal fungus.</title>
        <authorList>
            <person name="Chen E.C.H."/>
            <person name="Morin E."/>
            <person name="Baudet D."/>
            <person name="Noel J."/>
            <person name="Ndikumana S."/>
            <person name="Charron P."/>
            <person name="St-Onge C."/>
            <person name="Giorgi J."/>
            <person name="Grigoriev I.V."/>
            <person name="Roux C."/>
            <person name="Martin F.M."/>
            <person name="Corradi N."/>
        </authorList>
    </citation>
    <scope>NUCLEOTIDE SEQUENCE [LARGE SCALE GENOMIC DNA]</scope>
    <source>
        <strain evidence="2 3">C2</strain>
    </source>
</reference>
<feature type="compositionally biased region" description="Basic and acidic residues" evidence="1">
    <location>
        <begin position="1"/>
        <end position="10"/>
    </location>
</feature>
<feature type="compositionally biased region" description="Polar residues" evidence="1">
    <location>
        <begin position="11"/>
        <end position="22"/>
    </location>
</feature>
<dbReference type="Proteomes" id="UP000233469">
    <property type="component" value="Unassembled WGS sequence"/>
</dbReference>
<evidence type="ECO:0000313" key="2">
    <source>
        <dbReference type="EMBL" id="PKK71596.1"/>
    </source>
</evidence>
<evidence type="ECO:0000313" key="3">
    <source>
        <dbReference type="Proteomes" id="UP000233469"/>
    </source>
</evidence>
<gene>
    <name evidence="2" type="ORF">RhiirC2_778217</name>
</gene>
<comment type="caution">
    <text evidence="2">The sequence shown here is derived from an EMBL/GenBank/DDBJ whole genome shotgun (WGS) entry which is preliminary data.</text>
</comment>
<sequence length="102" mass="12001">METTLHDSETFNKNNNAQNSTKADLKNNKKKSWSKLKCVKVVYKNSKSDTRICKHRSDFRFNPNGSAIQYKSDLNEFKKCIIEYPYLVTRGHFMGEIERSFK</sequence>
<organism evidence="2 3">
    <name type="scientific">Rhizophagus irregularis</name>
    <dbReference type="NCBI Taxonomy" id="588596"/>
    <lineage>
        <taxon>Eukaryota</taxon>
        <taxon>Fungi</taxon>
        <taxon>Fungi incertae sedis</taxon>
        <taxon>Mucoromycota</taxon>
        <taxon>Glomeromycotina</taxon>
        <taxon>Glomeromycetes</taxon>
        <taxon>Glomerales</taxon>
        <taxon>Glomeraceae</taxon>
        <taxon>Rhizophagus</taxon>
    </lineage>
</organism>
<reference evidence="2 3" key="1">
    <citation type="submission" date="2016-04" db="EMBL/GenBank/DDBJ databases">
        <title>Genome analyses suggest a sexual origin of heterokaryosis in a supposedly ancient asexual fungus.</title>
        <authorList>
            <person name="Ropars J."/>
            <person name="Sedzielewska K."/>
            <person name="Noel J."/>
            <person name="Charron P."/>
            <person name="Farinelli L."/>
            <person name="Marton T."/>
            <person name="Kruger M."/>
            <person name="Pelin A."/>
            <person name="Brachmann A."/>
            <person name="Corradi N."/>
        </authorList>
    </citation>
    <scope>NUCLEOTIDE SEQUENCE [LARGE SCALE GENOMIC DNA]</scope>
    <source>
        <strain evidence="2 3">C2</strain>
    </source>
</reference>
<proteinExistence type="predicted"/>
<dbReference type="EMBL" id="LLXL01000506">
    <property type="protein sequence ID" value="PKK71596.1"/>
    <property type="molecule type" value="Genomic_DNA"/>
</dbReference>
<dbReference type="VEuPathDB" id="FungiDB:FUN_017087"/>
<name>A0A2N1NCG3_9GLOM</name>
<dbReference type="AlphaFoldDB" id="A0A2N1NCG3"/>
<feature type="region of interest" description="Disordered" evidence="1">
    <location>
        <begin position="1"/>
        <end position="31"/>
    </location>
</feature>
<evidence type="ECO:0000256" key="1">
    <source>
        <dbReference type="SAM" id="MobiDB-lite"/>
    </source>
</evidence>